<reference evidence="9" key="1">
    <citation type="submission" date="2012-12" db="EMBL/GenBank/DDBJ databases">
        <authorList>
            <person name="Hellsten U."/>
            <person name="Grimwood J."/>
            <person name="Chapman J.A."/>
            <person name="Shapiro H."/>
            <person name="Aerts A."/>
            <person name="Otillar R.P."/>
            <person name="Terry A.Y."/>
            <person name="Boore J.L."/>
            <person name="Simakov O."/>
            <person name="Marletaz F."/>
            <person name="Cho S.-J."/>
            <person name="Edsinger-Gonzales E."/>
            <person name="Havlak P."/>
            <person name="Kuo D.-H."/>
            <person name="Larsson T."/>
            <person name="Lv J."/>
            <person name="Arendt D."/>
            <person name="Savage R."/>
            <person name="Osoegawa K."/>
            <person name="de Jong P."/>
            <person name="Lindberg D.R."/>
            <person name="Seaver E.C."/>
            <person name="Weisblat D.A."/>
            <person name="Putnam N.H."/>
            <person name="Grigoriev I.V."/>
            <person name="Rokhsar D.S."/>
        </authorList>
    </citation>
    <scope>NUCLEOTIDE SEQUENCE</scope>
    <source>
        <strain evidence="9">I ESC-2004</strain>
    </source>
</reference>
<dbReference type="SUPFAM" id="SSF57196">
    <property type="entry name" value="EGF/Laminin"/>
    <property type="match status" value="1"/>
</dbReference>
<dbReference type="HOGENOM" id="CLU_364953_0_0_1"/>
<dbReference type="InterPro" id="IPR000082">
    <property type="entry name" value="SEA_dom"/>
</dbReference>
<dbReference type="InterPro" id="IPR001881">
    <property type="entry name" value="EGF-like_Ca-bd_dom"/>
</dbReference>
<gene>
    <name evidence="7" type="ORF">CAPTEDRAFT_196568</name>
</gene>
<keyword evidence="4" id="KW-1133">Transmembrane helix</keyword>
<evidence type="ECO:0000313" key="7">
    <source>
        <dbReference type="EMBL" id="ELT95548.1"/>
    </source>
</evidence>
<dbReference type="SMART" id="SM00179">
    <property type="entry name" value="EGF_CA"/>
    <property type="match status" value="1"/>
</dbReference>
<accession>R7TNT9</accession>
<feature type="domain" description="EGF-like" evidence="6">
    <location>
        <begin position="20"/>
        <end position="54"/>
    </location>
</feature>
<dbReference type="EnsemblMetazoa" id="CapteT196568">
    <property type="protein sequence ID" value="CapteP196568"/>
    <property type="gene ID" value="CapteG196568"/>
</dbReference>
<dbReference type="Pfam" id="PF07645">
    <property type="entry name" value="EGF_CA"/>
    <property type="match status" value="1"/>
</dbReference>
<keyword evidence="4" id="KW-0472">Membrane</keyword>
<dbReference type="OrthoDB" id="6136115at2759"/>
<feature type="domain" description="EGF-like" evidence="6">
    <location>
        <begin position="61"/>
        <end position="98"/>
    </location>
</feature>
<keyword evidence="9" id="KW-1185">Reference proteome</keyword>
<proteinExistence type="predicted"/>
<reference evidence="8" key="3">
    <citation type="submission" date="2015-06" db="UniProtKB">
        <authorList>
            <consortium name="EnsemblMetazoa"/>
        </authorList>
    </citation>
    <scope>IDENTIFICATION</scope>
</reference>
<evidence type="ECO:0000259" key="6">
    <source>
        <dbReference type="SMART" id="SM00181"/>
    </source>
</evidence>
<evidence type="ECO:0000313" key="8">
    <source>
        <dbReference type="EnsemblMetazoa" id="CapteP196568"/>
    </source>
</evidence>
<evidence type="ECO:0000256" key="3">
    <source>
        <dbReference type="SAM" id="MobiDB-lite"/>
    </source>
</evidence>
<name>R7TNT9_CAPTE</name>
<dbReference type="PANTHER" id="PTHR39069">
    <property type="entry name" value="ECDYSONE-INDUCIBLE GENE E1, ISOFORM A"/>
    <property type="match status" value="1"/>
</dbReference>
<dbReference type="PROSITE" id="PS00010">
    <property type="entry name" value="ASX_HYDROXYL"/>
    <property type="match status" value="1"/>
</dbReference>
<dbReference type="EMBL" id="AMQN01011773">
    <property type="status" value="NOT_ANNOTATED_CDS"/>
    <property type="molecule type" value="Genomic_DNA"/>
</dbReference>
<dbReference type="InterPro" id="IPR049883">
    <property type="entry name" value="NOTCH1_EGF-like"/>
</dbReference>
<dbReference type="Gene3D" id="2.10.25.10">
    <property type="entry name" value="Laminin"/>
    <property type="match status" value="1"/>
</dbReference>
<dbReference type="EMBL" id="AMQN01011772">
    <property type="status" value="NOT_ANNOTATED_CDS"/>
    <property type="molecule type" value="Genomic_DNA"/>
</dbReference>
<dbReference type="InterPro" id="IPR000152">
    <property type="entry name" value="EGF-type_Asp/Asn_hydroxyl_site"/>
</dbReference>
<dbReference type="PANTHER" id="PTHR39069:SF8">
    <property type="entry name" value="FI17111P1"/>
    <property type="match status" value="1"/>
</dbReference>
<feature type="transmembrane region" description="Helical" evidence="4">
    <location>
        <begin position="156"/>
        <end position="176"/>
    </location>
</feature>
<dbReference type="EMBL" id="KB309090">
    <property type="protein sequence ID" value="ELT95548.1"/>
    <property type="molecule type" value="Genomic_DNA"/>
</dbReference>
<evidence type="ECO:0000256" key="1">
    <source>
        <dbReference type="ARBA" id="ARBA00022536"/>
    </source>
</evidence>
<evidence type="ECO:0000256" key="4">
    <source>
        <dbReference type="SAM" id="Phobius"/>
    </source>
</evidence>
<keyword evidence="2" id="KW-1015">Disulfide bond</keyword>
<dbReference type="SUPFAM" id="SSF82671">
    <property type="entry name" value="SEA domain"/>
    <property type="match status" value="1"/>
</dbReference>
<feature type="domain" description="EGF-like calcium-binding" evidence="5">
    <location>
        <begin position="521"/>
        <end position="572"/>
    </location>
</feature>
<evidence type="ECO:0000256" key="2">
    <source>
        <dbReference type="ARBA" id="ARBA00023157"/>
    </source>
</evidence>
<dbReference type="OMA" id="RVNISHE"/>
<dbReference type="InterPro" id="IPR036364">
    <property type="entry name" value="SEA_dom_sf"/>
</dbReference>
<reference evidence="7 9" key="2">
    <citation type="journal article" date="2013" name="Nature">
        <title>Insights into bilaterian evolution from three spiralian genomes.</title>
        <authorList>
            <person name="Simakov O."/>
            <person name="Marletaz F."/>
            <person name="Cho S.J."/>
            <person name="Edsinger-Gonzales E."/>
            <person name="Havlak P."/>
            <person name="Hellsten U."/>
            <person name="Kuo D.H."/>
            <person name="Larsson T."/>
            <person name="Lv J."/>
            <person name="Arendt D."/>
            <person name="Savage R."/>
            <person name="Osoegawa K."/>
            <person name="de Jong P."/>
            <person name="Grimwood J."/>
            <person name="Chapman J.A."/>
            <person name="Shapiro H."/>
            <person name="Aerts A."/>
            <person name="Otillar R.P."/>
            <person name="Terry A.Y."/>
            <person name="Boore J.L."/>
            <person name="Grigoriev I.V."/>
            <person name="Lindberg D.R."/>
            <person name="Seaver E.C."/>
            <person name="Weisblat D.A."/>
            <person name="Putnam N.H."/>
            <person name="Rokhsar D.S."/>
        </authorList>
    </citation>
    <scope>NUCLEOTIDE SEQUENCE</scope>
    <source>
        <strain evidence="7 9">I ESC-2004</strain>
    </source>
</reference>
<evidence type="ECO:0000313" key="9">
    <source>
        <dbReference type="Proteomes" id="UP000014760"/>
    </source>
</evidence>
<dbReference type="SMART" id="SM00181">
    <property type="entry name" value="EGF"/>
    <property type="match status" value="4"/>
</dbReference>
<feature type="domain" description="EGF-like" evidence="6">
    <location>
        <begin position="344"/>
        <end position="387"/>
    </location>
</feature>
<dbReference type="Pfam" id="PF01390">
    <property type="entry name" value="SEA"/>
    <property type="match status" value="1"/>
</dbReference>
<sequence>MGHALIDLFVAPSPGELGDECTLDDHCSGINHTLCRSGFCQCQRGYKRSMGKCPMKLIDEDCEDDVDCKVPGSHCDPSSKTCSCDLGRMSNVNHNYCIWRKVQDKCVLHEDCNASMKNSFCSSDYNICSCVIGNIPSVDLAKCHPHDDIGDIVKTVLYIVAISVLIITNIFLVMMFTKILRNLETQRDFYDHSKVGSQCTSNIDCYAAITNSHCHNASCDCNLGHYDDHNGTQCIRRVLNDTCTEATDCNSVIPEAICNDEDLCDCPLAYEWTEYWDACRKRVIGSFCQEDEECFSAVEFSHCDNRTSECDCTEAFMPNGNNTICLVRPTMPPFVQIPPDRGPTCNPNSSTDDCASYNDSRCLTIGLQSYCVCQPGYGRRSSQDPCVRVISYEASIVLNRINRKYDVGNLTFEDDLHDVTSKQFQELATRLELNGIATSLLSSDMRMTYIESHVMSFDPFLPWGIRVNAVINFEFNETALLHNINQTQSVFESFLSGSQGELGNSGMYVPESYTDHLLIEDLDECNSSRWMTLHNCDVEAVCLNFVGTFSCICHLEYKDISSNVIYPGRSCKARTVPSILLNLEYTFRSASCTNGVCETPWGMVLGALGSIFGLLFIMLVIEVVYRTREMSRIIDRTVLKCVLREEKVKLRRKTILSQKRRKENRGMKKSVSFTASTKVSGSVDALASIEGSAIIIIKYKLNVAYVNFLTETPDTNNSTGQGIDNLALDITDEILQAKDTPGEKRSSSSTEGGVDNLAIDITDET</sequence>
<feature type="region of interest" description="Disordered" evidence="3">
    <location>
        <begin position="738"/>
        <end position="765"/>
    </location>
</feature>
<keyword evidence="1" id="KW-0245">EGF-like domain</keyword>
<dbReference type="Gene3D" id="3.30.70.960">
    <property type="entry name" value="SEA domain"/>
    <property type="match status" value="1"/>
</dbReference>
<dbReference type="AlphaFoldDB" id="R7TNT9"/>
<dbReference type="GO" id="GO:0005509">
    <property type="term" value="F:calcium ion binding"/>
    <property type="evidence" value="ECO:0007669"/>
    <property type="project" value="InterPro"/>
</dbReference>
<dbReference type="Proteomes" id="UP000014760">
    <property type="component" value="Unassembled WGS sequence"/>
</dbReference>
<feature type="transmembrane region" description="Helical" evidence="4">
    <location>
        <begin position="601"/>
        <end position="625"/>
    </location>
</feature>
<dbReference type="PROSITE" id="PS01187">
    <property type="entry name" value="EGF_CA"/>
    <property type="match status" value="1"/>
</dbReference>
<dbReference type="InterPro" id="IPR018097">
    <property type="entry name" value="EGF_Ca-bd_CS"/>
</dbReference>
<evidence type="ECO:0000259" key="5">
    <source>
        <dbReference type="SMART" id="SM00179"/>
    </source>
</evidence>
<protein>
    <recommendedName>
        <fullName evidence="10">EGF-like domain-containing protein</fullName>
    </recommendedName>
</protein>
<keyword evidence="4" id="KW-0812">Transmembrane</keyword>
<organism evidence="7">
    <name type="scientific">Capitella teleta</name>
    <name type="common">Polychaete worm</name>
    <dbReference type="NCBI Taxonomy" id="283909"/>
    <lineage>
        <taxon>Eukaryota</taxon>
        <taxon>Metazoa</taxon>
        <taxon>Spiralia</taxon>
        <taxon>Lophotrochozoa</taxon>
        <taxon>Annelida</taxon>
        <taxon>Polychaeta</taxon>
        <taxon>Sedentaria</taxon>
        <taxon>Scolecida</taxon>
        <taxon>Capitellidae</taxon>
        <taxon>Capitella</taxon>
    </lineage>
</organism>
<feature type="domain" description="EGF-like" evidence="6">
    <location>
        <begin position="524"/>
        <end position="572"/>
    </location>
</feature>
<evidence type="ECO:0008006" key="10">
    <source>
        <dbReference type="Google" id="ProtNLM"/>
    </source>
</evidence>
<dbReference type="InterPro" id="IPR000742">
    <property type="entry name" value="EGF"/>
</dbReference>